<dbReference type="EMBL" id="JACIEJ010000002">
    <property type="protein sequence ID" value="MBB3984822.1"/>
    <property type="molecule type" value="Genomic_DNA"/>
</dbReference>
<keyword evidence="2" id="KW-1185">Reference proteome</keyword>
<evidence type="ECO:0000313" key="2">
    <source>
        <dbReference type="Proteomes" id="UP000541426"/>
    </source>
</evidence>
<organism evidence="1 2">
    <name type="scientific">Sagittula marina</name>
    <dbReference type="NCBI Taxonomy" id="943940"/>
    <lineage>
        <taxon>Bacteria</taxon>
        <taxon>Pseudomonadati</taxon>
        <taxon>Pseudomonadota</taxon>
        <taxon>Alphaproteobacteria</taxon>
        <taxon>Rhodobacterales</taxon>
        <taxon>Roseobacteraceae</taxon>
        <taxon>Sagittula</taxon>
    </lineage>
</organism>
<gene>
    <name evidence="1" type="ORF">GGQ68_001138</name>
</gene>
<protein>
    <submittedName>
        <fullName evidence="1">Uncharacterized protein</fullName>
    </submittedName>
</protein>
<name>A0A7W6DQ08_9RHOB</name>
<dbReference type="AlphaFoldDB" id="A0A7W6DQ08"/>
<accession>A0A7W6DQ08</accession>
<proteinExistence type="predicted"/>
<sequence>MNSRAETLILNINHCDVFGWFPARDTDVHLMDTNGALPFAHGDTSDRNDKLATVEGIVWLRGPAQRAVTLGDCTPRDTAQEAPSRHVALTDRLARTIPQARLSKFNDARG</sequence>
<dbReference type="RefSeq" id="WP_183963779.1">
    <property type="nucleotide sequence ID" value="NZ_BAABBZ010000014.1"/>
</dbReference>
<reference evidence="1 2" key="1">
    <citation type="submission" date="2020-08" db="EMBL/GenBank/DDBJ databases">
        <title>Genomic Encyclopedia of Type Strains, Phase IV (KMG-IV): sequencing the most valuable type-strain genomes for metagenomic binning, comparative biology and taxonomic classification.</title>
        <authorList>
            <person name="Goeker M."/>
        </authorList>
    </citation>
    <scope>NUCLEOTIDE SEQUENCE [LARGE SCALE GENOMIC DNA]</scope>
    <source>
        <strain evidence="1 2">DSM 102235</strain>
    </source>
</reference>
<dbReference type="Proteomes" id="UP000541426">
    <property type="component" value="Unassembled WGS sequence"/>
</dbReference>
<evidence type="ECO:0000313" key="1">
    <source>
        <dbReference type="EMBL" id="MBB3984822.1"/>
    </source>
</evidence>
<comment type="caution">
    <text evidence="1">The sequence shown here is derived from an EMBL/GenBank/DDBJ whole genome shotgun (WGS) entry which is preliminary data.</text>
</comment>